<dbReference type="InterPro" id="IPR011990">
    <property type="entry name" value="TPR-like_helical_dom_sf"/>
</dbReference>
<dbReference type="VEuPathDB" id="FungiDB:ASPZODRAFT_150578"/>
<keyword evidence="3" id="KW-1185">Reference proteome</keyword>
<dbReference type="Pfam" id="PF10373">
    <property type="entry name" value="EST1_DNA_bind"/>
    <property type="match status" value="1"/>
</dbReference>
<organism evidence="2 3">
    <name type="scientific">Penicilliopsis zonata CBS 506.65</name>
    <dbReference type="NCBI Taxonomy" id="1073090"/>
    <lineage>
        <taxon>Eukaryota</taxon>
        <taxon>Fungi</taxon>
        <taxon>Dikarya</taxon>
        <taxon>Ascomycota</taxon>
        <taxon>Pezizomycotina</taxon>
        <taxon>Eurotiomycetes</taxon>
        <taxon>Eurotiomycetidae</taxon>
        <taxon>Eurotiales</taxon>
        <taxon>Aspergillaceae</taxon>
        <taxon>Penicilliopsis</taxon>
    </lineage>
</organism>
<accession>A0A1L9SM72</accession>
<dbReference type="AlphaFoldDB" id="A0A1L9SM72"/>
<evidence type="ECO:0000313" key="3">
    <source>
        <dbReference type="Proteomes" id="UP000184188"/>
    </source>
</evidence>
<dbReference type="STRING" id="1073090.A0A1L9SM72"/>
<dbReference type="Gene3D" id="1.25.40.10">
    <property type="entry name" value="Tetratricopeptide repeat domain"/>
    <property type="match status" value="1"/>
</dbReference>
<gene>
    <name evidence="2" type="ORF">ASPZODRAFT_150578</name>
</gene>
<dbReference type="Proteomes" id="UP000184188">
    <property type="component" value="Unassembled WGS sequence"/>
</dbReference>
<dbReference type="InterPro" id="IPR018834">
    <property type="entry name" value="DNA/RNA-bd_Est1-type"/>
</dbReference>
<dbReference type="GO" id="GO:0070034">
    <property type="term" value="F:telomerase RNA binding"/>
    <property type="evidence" value="ECO:0007669"/>
    <property type="project" value="TreeGrafter"/>
</dbReference>
<dbReference type="SUPFAM" id="SSF48452">
    <property type="entry name" value="TPR-like"/>
    <property type="match status" value="1"/>
</dbReference>
<dbReference type="GeneID" id="34612103"/>
<protein>
    <recommendedName>
        <fullName evidence="1">DNA/RNA-binding domain-containing protein</fullName>
    </recommendedName>
</protein>
<dbReference type="PANTHER" id="PTHR15696">
    <property type="entry name" value="SMG-7 SUPPRESSOR WITH MORPHOLOGICAL EFFECT ON GENITALIA PROTEIN 7"/>
    <property type="match status" value="1"/>
</dbReference>
<dbReference type="GO" id="GO:0042162">
    <property type="term" value="F:telomeric DNA binding"/>
    <property type="evidence" value="ECO:0007669"/>
    <property type="project" value="TreeGrafter"/>
</dbReference>
<dbReference type="GO" id="GO:0005697">
    <property type="term" value="C:telomerase holoenzyme complex"/>
    <property type="evidence" value="ECO:0007669"/>
    <property type="project" value="TreeGrafter"/>
</dbReference>
<dbReference type="EMBL" id="KV878339">
    <property type="protein sequence ID" value="OJJ48290.1"/>
    <property type="molecule type" value="Genomic_DNA"/>
</dbReference>
<reference evidence="3" key="1">
    <citation type="journal article" date="2017" name="Genome Biol.">
        <title>Comparative genomics reveals high biological diversity and specific adaptations in the industrially and medically important fungal genus Aspergillus.</title>
        <authorList>
            <person name="de Vries R.P."/>
            <person name="Riley R."/>
            <person name="Wiebenga A."/>
            <person name="Aguilar-Osorio G."/>
            <person name="Amillis S."/>
            <person name="Uchima C.A."/>
            <person name="Anderluh G."/>
            <person name="Asadollahi M."/>
            <person name="Askin M."/>
            <person name="Barry K."/>
            <person name="Battaglia E."/>
            <person name="Bayram O."/>
            <person name="Benocci T."/>
            <person name="Braus-Stromeyer S.A."/>
            <person name="Caldana C."/>
            <person name="Canovas D."/>
            <person name="Cerqueira G.C."/>
            <person name="Chen F."/>
            <person name="Chen W."/>
            <person name="Choi C."/>
            <person name="Clum A."/>
            <person name="Dos Santos R.A."/>
            <person name="Damasio A.R."/>
            <person name="Diallinas G."/>
            <person name="Emri T."/>
            <person name="Fekete E."/>
            <person name="Flipphi M."/>
            <person name="Freyberg S."/>
            <person name="Gallo A."/>
            <person name="Gournas C."/>
            <person name="Habgood R."/>
            <person name="Hainaut M."/>
            <person name="Harispe M.L."/>
            <person name="Henrissat B."/>
            <person name="Hilden K.S."/>
            <person name="Hope R."/>
            <person name="Hossain A."/>
            <person name="Karabika E."/>
            <person name="Karaffa L."/>
            <person name="Karanyi Z."/>
            <person name="Krasevec N."/>
            <person name="Kuo A."/>
            <person name="Kusch H."/>
            <person name="LaButti K."/>
            <person name="Lagendijk E.L."/>
            <person name="Lapidus A."/>
            <person name="Levasseur A."/>
            <person name="Lindquist E."/>
            <person name="Lipzen A."/>
            <person name="Logrieco A.F."/>
            <person name="MacCabe A."/>
            <person name="Maekelae M.R."/>
            <person name="Malavazi I."/>
            <person name="Melin P."/>
            <person name="Meyer V."/>
            <person name="Mielnichuk N."/>
            <person name="Miskei M."/>
            <person name="Molnar A.P."/>
            <person name="Mule G."/>
            <person name="Ngan C.Y."/>
            <person name="Orejas M."/>
            <person name="Orosz E."/>
            <person name="Ouedraogo J.P."/>
            <person name="Overkamp K.M."/>
            <person name="Park H.-S."/>
            <person name="Perrone G."/>
            <person name="Piumi F."/>
            <person name="Punt P.J."/>
            <person name="Ram A.F."/>
            <person name="Ramon A."/>
            <person name="Rauscher S."/>
            <person name="Record E."/>
            <person name="Riano-Pachon D.M."/>
            <person name="Robert V."/>
            <person name="Roehrig J."/>
            <person name="Ruller R."/>
            <person name="Salamov A."/>
            <person name="Salih N.S."/>
            <person name="Samson R.A."/>
            <person name="Sandor E."/>
            <person name="Sanguinetti M."/>
            <person name="Schuetze T."/>
            <person name="Sepcic K."/>
            <person name="Shelest E."/>
            <person name="Sherlock G."/>
            <person name="Sophianopoulou V."/>
            <person name="Squina F.M."/>
            <person name="Sun H."/>
            <person name="Susca A."/>
            <person name="Todd R.B."/>
            <person name="Tsang A."/>
            <person name="Unkles S.E."/>
            <person name="van de Wiele N."/>
            <person name="van Rossen-Uffink D."/>
            <person name="Oliveira J.V."/>
            <person name="Vesth T.C."/>
            <person name="Visser J."/>
            <person name="Yu J.-H."/>
            <person name="Zhou M."/>
            <person name="Andersen M.R."/>
            <person name="Archer D.B."/>
            <person name="Baker S.E."/>
            <person name="Benoit I."/>
            <person name="Brakhage A.A."/>
            <person name="Braus G.H."/>
            <person name="Fischer R."/>
            <person name="Frisvad J.C."/>
            <person name="Goldman G.H."/>
            <person name="Houbraken J."/>
            <person name="Oakley B."/>
            <person name="Pocsi I."/>
            <person name="Scazzocchio C."/>
            <person name="Seiboth B."/>
            <person name="vanKuyk P.A."/>
            <person name="Wortman J."/>
            <person name="Dyer P.S."/>
            <person name="Grigoriev I.V."/>
        </authorList>
    </citation>
    <scope>NUCLEOTIDE SEQUENCE [LARGE SCALE GENOMIC DNA]</scope>
    <source>
        <strain evidence="3">CBS 506.65</strain>
    </source>
</reference>
<name>A0A1L9SM72_9EURO</name>
<dbReference type="FunFam" id="1.25.40.10:FF:000202">
    <property type="entry name" value="Unplaced genomic scaffold supercont1.7, whole genome shotgun sequence"/>
    <property type="match status" value="1"/>
</dbReference>
<evidence type="ECO:0000259" key="1">
    <source>
        <dbReference type="Pfam" id="PF10373"/>
    </source>
</evidence>
<feature type="domain" description="DNA/RNA-binding" evidence="1">
    <location>
        <begin position="174"/>
        <end position="237"/>
    </location>
</feature>
<sequence length="563" mass="64429">MFLQPETHPITEEQLTREVRGIYAGLTMVEKKCIEIDKLQSDSKHDLSHAQWQTLIALHRTLLHEHHDFFLASQHPFASPGLQKLAEKYSMPARMWRYGIHAFLEVLRSRLPHSLEYMLTFIYLAYSMMTLLVESVPAFEGTWIECLGDLARYRMAVEEVDMRDREIWAGVARFWYNKAADKTPGVGRIQHHLAVLARPDVVQQLFYYTKSLTTVQPFPSTRESILLLFDPLLSRPQPVVRQRHYAALTAFVTAHGFLFTRDGSSSQFLSFARQFLDLLDDYIGRSGTTFRLQGAHIVSCNFAAIFEYGSIGALLPGEFNGNKNNEMEEELVPSMEEVYLSATQYWEESQASRLVSEADYPNAVHHNPSSTMLHGSYLAFHTISILLDRVGDKNVFPSVHVSLAFIWCLCLNQGSMKYIECLVPWVSIATFLNSMIRPNVDASKIERVEFPRAETGSLQQMPEDFIIRGQVWSPHYFPPGFFDNALSEDDGRLMETPSLIISRIHRCLWLGVRLSTFQCWMTYDSTQKTFSATPYACALNEMAEEHDPFPSLHSTTTCSITKF</sequence>
<dbReference type="RefSeq" id="XP_022582800.1">
    <property type="nucleotide sequence ID" value="XM_022725638.1"/>
</dbReference>
<dbReference type="PANTHER" id="PTHR15696:SF0">
    <property type="entry name" value="TELOMERASE-BINDING PROTEIN EST1A"/>
    <property type="match status" value="1"/>
</dbReference>
<proteinExistence type="predicted"/>
<dbReference type="OrthoDB" id="2017974at2759"/>
<dbReference type="GO" id="GO:0000184">
    <property type="term" value="P:nuclear-transcribed mRNA catabolic process, nonsense-mediated decay"/>
    <property type="evidence" value="ECO:0007669"/>
    <property type="project" value="TreeGrafter"/>
</dbReference>
<evidence type="ECO:0000313" key="2">
    <source>
        <dbReference type="EMBL" id="OJJ48290.1"/>
    </source>
</evidence>
<dbReference type="InterPro" id="IPR045153">
    <property type="entry name" value="Est1/Ebs1-like"/>
</dbReference>